<accession>A0A0R0CS56</accession>
<sequence>MNARPLPTASTALVDVEALETATPNAAANAIGHDFIRALHVPLEDIRVQAQGLHLHMIQLDSAAWVGHDIERCGVGADPAQATRSGMYAAIAQIIRATHWRTSKLDACRVADYLALPGVDAALGDLVPILAEQPERRMAIVSLQELGGERTLAVPVVLLHPTFLCGARKDPRASQDDFDYHLLRRYGSTHSIAAAPTQEEALLLGMLAAQERMAAGMFAVQGLALRQQCYLRQVDMATLPPQIRSLWELVRQREGHPVHLFDISGRGRVPTYLACVETTAATALRLTAGAGFTCEHAATRALRALLKAHEFTAWSGRRREGAAARGLPRHEGLLGMQQAPQRPYGIQNIQDILARGGFEKVPFGRTMVPVAGSLGGRIQHLHDNFRRSGMTVWLARYPSPRCCNDVACLQVVLTPFDAGFLLLNGVPVSLSLASLDAAANDG</sequence>
<dbReference type="EMBL" id="LDJK01000087">
    <property type="protein sequence ID" value="KRG68734.1"/>
    <property type="molecule type" value="Genomic_DNA"/>
</dbReference>
<proteinExistence type="predicted"/>
<gene>
    <name evidence="2" type="ORF">ABB28_16030</name>
</gene>
<dbReference type="Gene3D" id="3.30.1330.230">
    <property type="match status" value="1"/>
</dbReference>
<dbReference type="Proteomes" id="UP000051386">
    <property type="component" value="Unassembled WGS sequence"/>
</dbReference>
<keyword evidence="3" id="KW-1185">Reference proteome</keyword>
<feature type="domain" description="YcaO" evidence="1">
    <location>
        <begin position="74"/>
        <end position="442"/>
    </location>
</feature>
<dbReference type="Pfam" id="PF02624">
    <property type="entry name" value="YcaO"/>
    <property type="match status" value="1"/>
</dbReference>
<dbReference type="RefSeq" id="WP_057687366.1">
    <property type="nucleotide sequence ID" value="NZ_LDJK01000087.1"/>
</dbReference>
<dbReference type="InterPro" id="IPR003776">
    <property type="entry name" value="YcaO-like_dom"/>
</dbReference>
<evidence type="ECO:0000313" key="3">
    <source>
        <dbReference type="Proteomes" id="UP000051386"/>
    </source>
</evidence>
<evidence type="ECO:0000259" key="1">
    <source>
        <dbReference type="PROSITE" id="PS51664"/>
    </source>
</evidence>
<organism evidence="2 3">
    <name type="scientific">Stenotrophomonas chelatiphaga</name>
    <dbReference type="NCBI Taxonomy" id="517011"/>
    <lineage>
        <taxon>Bacteria</taxon>
        <taxon>Pseudomonadati</taxon>
        <taxon>Pseudomonadota</taxon>
        <taxon>Gammaproteobacteria</taxon>
        <taxon>Lysobacterales</taxon>
        <taxon>Lysobacteraceae</taxon>
        <taxon>Stenotrophomonas</taxon>
    </lineage>
</organism>
<evidence type="ECO:0000313" key="2">
    <source>
        <dbReference type="EMBL" id="KRG68734.1"/>
    </source>
</evidence>
<dbReference type="PATRIC" id="fig|517011.3.peg.3393"/>
<protein>
    <recommendedName>
        <fullName evidence="1">YcaO domain-containing protein</fullName>
    </recommendedName>
</protein>
<comment type="caution">
    <text evidence="2">The sequence shown here is derived from an EMBL/GenBank/DDBJ whole genome shotgun (WGS) entry which is preliminary data.</text>
</comment>
<dbReference type="PROSITE" id="PS51664">
    <property type="entry name" value="YCAO"/>
    <property type="match status" value="1"/>
</dbReference>
<reference evidence="2 3" key="1">
    <citation type="submission" date="2015-05" db="EMBL/GenBank/DDBJ databases">
        <title>Genome sequencing and analysis of members of genus Stenotrophomonas.</title>
        <authorList>
            <person name="Patil P.P."/>
            <person name="Midha S."/>
            <person name="Patil P.B."/>
        </authorList>
    </citation>
    <scope>NUCLEOTIDE SEQUENCE [LARGE SCALE GENOMIC DNA]</scope>
    <source>
        <strain evidence="2 3">DSM 21508</strain>
    </source>
</reference>
<dbReference type="AlphaFoldDB" id="A0A0R0CS56"/>
<name>A0A0R0CS56_9GAMM</name>